<feature type="compositionally biased region" description="Basic and acidic residues" evidence="1">
    <location>
        <begin position="23"/>
        <end position="44"/>
    </location>
</feature>
<name>A0A6A6VEX4_9PLEO</name>
<evidence type="ECO:0000313" key="4">
    <source>
        <dbReference type="Proteomes" id="UP000799440"/>
    </source>
</evidence>
<feature type="transmembrane region" description="Helical" evidence="2">
    <location>
        <begin position="140"/>
        <end position="169"/>
    </location>
</feature>
<evidence type="ECO:0000256" key="1">
    <source>
        <dbReference type="SAM" id="MobiDB-lite"/>
    </source>
</evidence>
<protein>
    <submittedName>
        <fullName evidence="3">Uncharacterized protein</fullName>
    </submittedName>
</protein>
<reference evidence="3" key="1">
    <citation type="journal article" date="2020" name="Stud. Mycol.">
        <title>101 Dothideomycetes genomes: a test case for predicting lifestyles and emergence of pathogens.</title>
        <authorList>
            <person name="Haridas S."/>
            <person name="Albert R."/>
            <person name="Binder M."/>
            <person name="Bloem J."/>
            <person name="Labutti K."/>
            <person name="Salamov A."/>
            <person name="Andreopoulos B."/>
            <person name="Baker S."/>
            <person name="Barry K."/>
            <person name="Bills G."/>
            <person name="Bluhm B."/>
            <person name="Cannon C."/>
            <person name="Castanera R."/>
            <person name="Culley D."/>
            <person name="Daum C."/>
            <person name="Ezra D."/>
            <person name="Gonzalez J."/>
            <person name="Henrissat B."/>
            <person name="Kuo A."/>
            <person name="Liang C."/>
            <person name="Lipzen A."/>
            <person name="Lutzoni F."/>
            <person name="Magnuson J."/>
            <person name="Mondo S."/>
            <person name="Nolan M."/>
            <person name="Ohm R."/>
            <person name="Pangilinan J."/>
            <person name="Park H.-J."/>
            <person name="Ramirez L."/>
            <person name="Alfaro M."/>
            <person name="Sun H."/>
            <person name="Tritt A."/>
            <person name="Yoshinaga Y."/>
            <person name="Zwiers L.-H."/>
            <person name="Turgeon B."/>
            <person name="Goodwin S."/>
            <person name="Spatafora J."/>
            <person name="Crous P."/>
            <person name="Grigoriev I."/>
        </authorList>
    </citation>
    <scope>NUCLEOTIDE SEQUENCE</scope>
    <source>
        <strain evidence="3">CBS 119925</strain>
    </source>
</reference>
<feature type="transmembrane region" description="Helical" evidence="2">
    <location>
        <begin position="219"/>
        <end position="241"/>
    </location>
</feature>
<feature type="region of interest" description="Disordered" evidence="1">
    <location>
        <begin position="1"/>
        <end position="89"/>
    </location>
</feature>
<keyword evidence="2" id="KW-0812">Transmembrane</keyword>
<keyword evidence="2" id="KW-1133">Transmembrane helix</keyword>
<dbReference type="EMBL" id="MU006567">
    <property type="protein sequence ID" value="KAF2749152.1"/>
    <property type="molecule type" value="Genomic_DNA"/>
</dbReference>
<dbReference type="AlphaFoldDB" id="A0A6A6VEX4"/>
<dbReference type="Proteomes" id="UP000799440">
    <property type="component" value="Unassembled WGS sequence"/>
</dbReference>
<organism evidence="3 4">
    <name type="scientific">Sporormia fimetaria CBS 119925</name>
    <dbReference type="NCBI Taxonomy" id="1340428"/>
    <lineage>
        <taxon>Eukaryota</taxon>
        <taxon>Fungi</taxon>
        <taxon>Dikarya</taxon>
        <taxon>Ascomycota</taxon>
        <taxon>Pezizomycotina</taxon>
        <taxon>Dothideomycetes</taxon>
        <taxon>Pleosporomycetidae</taxon>
        <taxon>Pleosporales</taxon>
        <taxon>Sporormiaceae</taxon>
        <taxon>Sporormia</taxon>
    </lineage>
</organism>
<sequence>MDPQPPPPPAATTQYATHHVTHGHHEEHSFNEKDVYYQSHDSHPAQHSYGYHPTHAAQPHFTQSRRPPPSPPSTVSSHKQRAHDIEHAPPLNPNIPYPQQAHVDPEKAAYLPRRDANVTTILYDSDDYPSKGPEEKPVQLLLFLSGPCVLLSILIAIWTFFSLLVSLILQPFRLCSAARPPLSSQLTTFLAPPLNLQLQLIYSAPGTEYSVPMLVVVHLFSPIVALGVAIGAWTAACFWFFSAILGDPTGPDQDQPRNDGKDSLLGVRRWWDRWLSRALRDGP</sequence>
<keyword evidence="4" id="KW-1185">Reference proteome</keyword>
<dbReference type="OrthoDB" id="5420214at2759"/>
<gene>
    <name evidence="3" type="ORF">M011DRAFT_327119</name>
</gene>
<proteinExistence type="predicted"/>
<keyword evidence="2" id="KW-0472">Membrane</keyword>
<accession>A0A6A6VEX4</accession>
<evidence type="ECO:0000256" key="2">
    <source>
        <dbReference type="SAM" id="Phobius"/>
    </source>
</evidence>
<evidence type="ECO:0000313" key="3">
    <source>
        <dbReference type="EMBL" id="KAF2749152.1"/>
    </source>
</evidence>
<feature type="compositionally biased region" description="Pro residues" evidence="1">
    <location>
        <begin position="1"/>
        <end position="10"/>
    </location>
</feature>